<reference evidence="2" key="4">
    <citation type="journal article" date="2018" name="Nat. Plants">
        <title>Whole-genome landscape of Medicago truncatula symbiotic genes.</title>
        <authorList>
            <person name="Pecrix Y."/>
            <person name="Gamas P."/>
            <person name="Carrere S."/>
        </authorList>
    </citation>
    <scope>NUCLEOTIDE SEQUENCE</scope>
    <source>
        <tissue evidence="2">Leaves</tissue>
    </source>
</reference>
<reference evidence="3" key="3">
    <citation type="submission" date="2015-04" db="UniProtKB">
        <authorList>
            <consortium name="EnsemblPlants"/>
        </authorList>
    </citation>
    <scope>IDENTIFICATION</scope>
    <source>
        <strain evidence="3">cv. Jemalong A17</strain>
    </source>
</reference>
<dbReference type="EnsemblPlants" id="AES63711">
    <property type="protein sequence ID" value="AES63711"/>
    <property type="gene ID" value="MTR_2g012430"/>
</dbReference>
<reference evidence="1 4" key="1">
    <citation type="journal article" date="2011" name="Nature">
        <title>The Medicago genome provides insight into the evolution of rhizobial symbioses.</title>
        <authorList>
            <person name="Young N.D."/>
            <person name="Debelle F."/>
            <person name="Oldroyd G.E."/>
            <person name="Geurts R."/>
            <person name="Cannon S.B."/>
            <person name="Udvardi M.K."/>
            <person name="Benedito V.A."/>
            <person name="Mayer K.F."/>
            <person name="Gouzy J."/>
            <person name="Schoof H."/>
            <person name="Van de Peer Y."/>
            <person name="Proost S."/>
            <person name="Cook D.R."/>
            <person name="Meyers B.C."/>
            <person name="Spannagl M."/>
            <person name="Cheung F."/>
            <person name="De Mita S."/>
            <person name="Krishnakumar V."/>
            <person name="Gundlach H."/>
            <person name="Zhou S."/>
            <person name="Mudge J."/>
            <person name="Bharti A.K."/>
            <person name="Murray J.D."/>
            <person name="Naoumkina M.A."/>
            <person name="Rosen B."/>
            <person name="Silverstein K.A."/>
            <person name="Tang H."/>
            <person name="Rombauts S."/>
            <person name="Zhao P.X."/>
            <person name="Zhou P."/>
            <person name="Barbe V."/>
            <person name="Bardou P."/>
            <person name="Bechner M."/>
            <person name="Bellec A."/>
            <person name="Berger A."/>
            <person name="Berges H."/>
            <person name="Bidwell S."/>
            <person name="Bisseling T."/>
            <person name="Choisne N."/>
            <person name="Couloux A."/>
            <person name="Denny R."/>
            <person name="Deshpande S."/>
            <person name="Dai X."/>
            <person name="Doyle J.J."/>
            <person name="Dudez A.M."/>
            <person name="Farmer A.D."/>
            <person name="Fouteau S."/>
            <person name="Franken C."/>
            <person name="Gibelin C."/>
            <person name="Gish J."/>
            <person name="Goldstein S."/>
            <person name="Gonzalez A.J."/>
            <person name="Green P.J."/>
            <person name="Hallab A."/>
            <person name="Hartog M."/>
            <person name="Hua A."/>
            <person name="Humphray S.J."/>
            <person name="Jeong D.H."/>
            <person name="Jing Y."/>
            <person name="Jocker A."/>
            <person name="Kenton S.M."/>
            <person name="Kim D.J."/>
            <person name="Klee K."/>
            <person name="Lai H."/>
            <person name="Lang C."/>
            <person name="Lin S."/>
            <person name="Macmil S.L."/>
            <person name="Magdelenat G."/>
            <person name="Matthews L."/>
            <person name="McCorrison J."/>
            <person name="Monaghan E.L."/>
            <person name="Mun J.H."/>
            <person name="Najar F.Z."/>
            <person name="Nicholson C."/>
            <person name="Noirot C."/>
            <person name="O'Bleness M."/>
            <person name="Paule C.R."/>
            <person name="Poulain J."/>
            <person name="Prion F."/>
            <person name="Qin B."/>
            <person name="Qu C."/>
            <person name="Retzel E.F."/>
            <person name="Riddle C."/>
            <person name="Sallet E."/>
            <person name="Samain S."/>
            <person name="Samson N."/>
            <person name="Sanders I."/>
            <person name="Saurat O."/>
            <person name="Scarpelli C."/>
            <person name="Schiex T."/>
            <person name="Segurens B."/>
            <person name="Severin A.J."/>
            <person name="Sherrier D.J."/>
            <person name="Shi R."/>
            <person name="Sims S."/>
            <person name="Singer S.R."/>
            <person name="Sinharoy S."/>
            <person name="Sterck L."/>
            <person name="Viollet A."/>
            <person name="Wang B.B."/>
            <person name="Wang K."/>
            <person name="Wang M."/>
            <person name="Wang X."/>
            <person name="Warfsmann J."/>
            <person name="Weissenbach J."/>
            <person name="White D.D."/>
            <person name="White J.D."/>
            <person name="Wiley G.B."/>
            <person name="Wincker P."/>
            <person name="Xing Y."/>
            <person name="Yang L."/>
            <person name="Yao Z."/>
            <person name="Ying F."/>
            <person name="Zhai J."/>
            <person name="Zhou L."/>
            <person name="Zuber A."/>
            <person name="Denarie J."/>
            <person name="Dixon R.A."/>
            <person name="May G.D."/>
            <person name="Schwartz D.C."/>
            <person name="Rogers J."/>
            <person name="Quetier F."/>
            <person name="Town C.D."/>
            <person name="Roe B.A."/>
        </authorList>
    </citation>
    <scope>NUCLEOTIDE SEQUENCE [LARGE SCALE GENOMIC DNA]</scope>
    <source>
        <strain evidence="1">A17</strain>
        <strain evidence="3 4">cv. Jemalong A17</strain>
    </source>
</reference>
<evidence type="ECO:0000313" key="2">
    <source>
        <dbReference type="EMBL" id="RHN71854.1"/>
    </source>
</evidence>
<dbReference type="Proteomes" id="UP000002051">
    <property type="component" value="Chromosome 2"/>
</dbReference>
<reference evidence="1 4" key="2">
    <citation type="journal article" date="2014" name="BMC Genomics">
        <title>An improved genome release (version Mt4.0) for the model legume Medicago truncatula.</title>
        <authorList>
            <person name="Tang H."/>
            <person name="Krishnakumar V."/>
            <person name="Bidwell S."/>
            <person name="Rosen B."/>
            <person name="Chan A."/>
            <person name="Zhou S."/>
            <person name="Gentzbittel L."/>
            <person name="Childs K.L."/>
            <person name="Yandell M."/>
            <person name="Gundlach H."/>
            <person name="Mayer K.F."/>
            <person name="Schwartz D.C."/>
            <person name="Town C.D."/>
        </authorList>
    </citation>
    <scope>GENOME REANNOTATION</scope>
    <source>
        <strain evidence="3 4">cv. Jemalong A17</strain>
    </source>
</reference>
<dbReference type="EMBL" id="PSQE01000002">
    <property type="protein sequence ID" value="RHN71854.1"/>
    <property type="molecule type" value="Genomic_DNA"/>
</dbReference>
<accession>G7ILF1</accession>
<evidence type="ECO:0000313" key="3">
    <source>
        <dbReference type="EnsemblPlants" id="AES63711"/>
    </source>
</evidence>
<dbReference type="ExpressionAtlas" id="G7ILF1">
    <property type="expression patterns" value="differential"/>
</dbReference>
<evidence type="ECO:0000313" key="1">
    <source>
        <dbReference type="EMBL" id="AES63711.1"/>
    </source>
</evidence>
<dbReference type="Gramene" id="rna7494">
    <property type="protein sequence ID" value="RHN71854.1"/>
    <property type="gene ID" value="gene7494"/>
</dbReference>
<name>G7ILF1_MEDTR</name>
<dbReference type="HOGENOM" id="CLU_2267726_0_0_1"/>
<dbReference type="EMBL" id="CM001218">
    <property type="protein sequence ID" value="AES63711.1"/>
    <property type="molecule type" value="Genomic_DNA"/>
</dbReference>
<dbReference type="Proteomes" id="UP000265566">
    <property type="component" value="Chromosome 2"/>
</dbReference>
<organism evidence="1 4">
    <name type="scientific">Medicago truncatula</name>
    <name type="common">Barrel medic</name>
    <name type="synonym">Medicago tribuloides</name>
    <dbReference type="NCBI Taxonomy" id="3880"/>
    <lineage>
        <taxon>Eukaryota</taxon>
        <taxon>Viridiplantae</taxon>
        <taxon>Streptophyta</taxon>
        <taxon>Embryophyta</taxon>
        <taxon>Tracheophyta</taxon>
        <taxon>Spermatophyta</taxon>
        <taxon>Magnoliopsida</taxon>
        <taxon>eudicotyledons</taxon>
        <taxon>Gunneridae</taxon>
        <taxon>Pentapetalae</taxon>
        <taxon>rosids</taxon>
        <taxon>fabids</taxon>
        <taxon>Fabales</taxon>
        <taxon>Fabaceae</taxon>
        <taxon>Papilionoideae</taxon>
        <taxon>50 kb inversion clade</taxon>
        <taxon>NPAAA clade</taxon>
        <taxon>Hologalegina</taxon>
        <taxon>IRL clade</taxon>
        <taxon>Trifolieae</taxon>
        <taxon>Medicago</taxon>
    </lineage>
</organism>
<evidence type="ECO:0000313" key="4">
    <source>
        <dbReference type="Proteomes" id="UP000002051"/>
    </source>
</evidence>
<keyword evidence="4" id="KW-1185">Reference proteome</keyword>
<proteinExistence type="predicted"/>
<dbReference type="AlphaFoldDB" id="G7ILF1"/>
<protein>
    <submittedName>
        <fullName evidence="1 3">Uncharacterized protein</fullName>
    </submittedName>
</protein>
<sequence>MPYVKISPSLSSLTREPTSLHPFPQILSSPLGSLSLSHSESLLHLHEISHTLSTLSSLQQSPLILSLLHFSVHDSLSREIERLFDGVTYRLNIYHYFLLWFAWI</sequence>
<gene>
    <name evidence="1" type="ordered locus">MTR_2g012430</name>
    <name evidence="2" type="ORF">MtrunA17_Chr2g0281311</name>
</gene>
<dbReference type="PaxDb" id="3880-AES63711"/>